<gene>
    <name evidence="3" type="ORF">BFJ68_g11723</name>
</gene>
<feature type="transmembrane region" description="Helical" evidence="2">
    <location>
        <begin position="58"/>
        <end position="76"/>
    </location>
</feature>
<dbReference type="VEuPathDB" id="FungiDB:FOC1_g10010121"/>
<keyword evidence="2" id="KW-1133">Transmembrane helix</keyword>
<reference evidence="3 4" key="1">
    <citation type="journal article" date="2018" name="Sci. Rep.">
        <title>Characterisation of pathogen-specific regions and novel effector candidates in Fusarium oxysporum f. sp. cepae.</title>
        <authorList>
            <person name="Armitage A.D."/>
            <person name="Taylor A."/>
            <person name="Sobczyk M.K."/>
            <person name="Baxter L."/>
            <person name="Greenfield B.P."/>
            <person name="Bates H.J."/>
            <person name="Wilson F."/>
            <person name="Jackson A.C."/>
            <person name="Ott S."/>
            <person name="Harrison R.J."/>
            <person name="Clarkson J.P."/>
        </authorList>
    </citation>
    <scope>NUCLEOTIDE SEQUENCE [LARGE SCALE GENOMIC DNA]</scope>
    <source>
        <strain evidence="3 4">Fo_A28</strain>
    </source>
</reference>
<dbReference type="VEuPathDB" id="FungiDB:FOC4_g10011697"/>
<keyword evidence="2" id="KW-0472">Membrane</keyword>
<dbReference type="Proteomes" id="UP000285860">
    <property type="component" value="Unassembled WGS sequence"/>
</dbReference>
<evidence type="ECO:0000313" key="3">
    <source>
        <dbReference type="EMBL" id="RKL02934.1"/>
    </source>
</evidence>
<comment type="caution">
    <text evidence="3">The sequence shown here is derived from an EMBL/GenBank/DDBJ whole genome shotgun (WGS) entry which is preliminary data.</text>
</comment>
<feature type="compositionally biased region" description="Polar residues" evidence="1">
    <location>
        <begin position="36"/>
        <end position="45"/>
    </location>
</feature>
<dbReference type="PANTHER" id="PTHR33604:SF3">
    <property type="entry name" value="OSJNBA0004B13.7 PROTEIN"/>
    <property type="match status" value="1"/>
</dbReference>
<evidence type="ECO:0000313" key="4">
    <source>
        <dbReference type="Proteomes" id="UP000285860"/>
    </source>
</evidence>
<feature type="region of interest" description="Disordered" evidence="1">
    <location>
        <begin position="25"/>
        <end position="49"/>
    </location>
</feature>
<protein>
    <submittedName>
        <fullName evidence="3">Uncharacterized protein</fullName>
    </submittedName>
</protein>
<keyword evidence="2" id="KW-0812">Transmembrane</keyword>
<name>A0A420QDV8_FUSOX</name>
<feature type="region of interest" description="Disordered" evidence="1">
    <location>
        <begin position="496"/>
        <end position="535"/>
    </location>
</feature>
<feature type="region of interest" description="Disordered" evidence="1">
    <location>
        <begin position="584"/>
        <end position="610"/>
    </location>
</feature>
<evidence type="ECO:0000256" key="2">
    <source>
        <dbReference type="SAM" id="Phobius"/>
    </source>
</evidence>
<dbReference type="AlphaFoldDB" id="A0A420QDV8"/>
<feature type="compositionally biased region" description="Basic and acidic residues" evidence="1">
    <location>
        <begin position="598"/>
        <end position="607"/>
    </location>
</feature>
<dbReference type="VEuPathDB" id="FungiDB:FOIG_08330"/>
<evidence type="ECO:0000256" key="1">
    <source>
        <dbReference type="SAM" id="MobiDB-lite"/>
    </source>
</evidence>
<sequence>MTPARGRTKARFWAGDEEMANKKDDDLHLPGHRYHNSGSGPQWQATPRAPRRSSVGRLISYLVFISIVFFIIYNFVSFSDSSTDAASERSAPGGKQGQDKVYHRGPLKFPELAETLRNIQGTGGAYERNKNILFAASSINSASTLLPMACQMSAQEKNHVHFALMSRKEIPIKELLEINGIDKSCKIYIHDARTDYASTSSELRLKLAAIRAFFYVENFMHPQAIIVDSTQKEEDYFLQAIRDQITGTRSALIELPEKPETRLAWISKLDASALAAWNKVHFDILVQAPPVGTANLQRLLTSLRKADKSALSVPQLTVELPPVVEKPLENFLSGFHWPSKASGQLPQSQMLSLRHRISSRKMEEEESSVRFLESFWPSKPSHNHVLVLAAHTEVSPQFFNFPRAEDADEKTGSSPFFWQAPTSDAVLFMGDKWVELHGYASRILEKQQTGTETPAFLAKKSTSKKHPAWLEYVLQLSQLRGYVTLYPRPETASTILGAHSDLPNTPEEYLGEGDENDKTGEADSATSKFDPASPVDMLTTLPREGDLLALGDLPLISWIGKSTSLAELETTSMELTKQFRQEVGGCPPSAINDEDEFGQPRRSKDASDLFCKNKGTASADTVTEAKDIKETA</sequence>
<proteinExistence type="predicted"/>
<organism evidence="3 4">
    <name type="scientific">Fusarium oxysporum</name>
    <name type="common">Fusarium vascular wilt</name>
    <dbReference type="NCBI Taxonomy" id="5507"/>
    <lineage>
        <taxon>Eukaryota</taxon>
        <taxon>Fungi</taxon>
        <taxon>Dikarya</taxon>
        <taxon>Ascomycota</taxon>
        <taxon>Pezizomycotina</taxon>
        <taxon>Sordariomycetes</taxon>
        <taxon>Hypocreomycetidae</taxon>
        <taxon>Hypocreales</taxon>
        <taxon>Nectriaceae</taxon>
        <taxon>Fusarium</taxon>
        <taxon>Fusarium oxysporum species complex</taxon>
    </lineage>
</organism>
<dbReference type="VEuPathDB" id="FungiDB:FOZG_06918"/>
<dbReference type="PANTHER" id="PTHR33604">
    <property type="entry name" value="OSJNBA0004B13.7 PROTEIN"/>
    <property type="match status" value="1"/>
</dbReference>
<dbReference type="EMBL" id="MRCY01000071">
    <property type="protein sequence ID" value="RKL02934.1"/>
    <property type="molecule type" value="Genomic_DNA"/>
</dbReference>
<accession>A0A420QDV8</accession>
<dbReference type="VEuPathDB" id="FungiDB:FOXG_08335"/>
<dbReference type="VEuPathDB" id="FungiDB:HZS61_012738"/>
<dbReference type="VEuPathDB" id="FungiDB:FOMG_12260"/>